<feature type="domain" description="PKD" evidence="1">
    <location>
        <begin position="238"/>
        <end position="272"/>
    </location>
</feature>
<organism evidence="2 3">
    <name type="scientific">Pedobacter frigoris</name>
    <dbReference type="NCBI Taxonomy" id="2571272"/>
    <lineage>
        <taxon>Bacteria</taxon>
        <taxon>Pseudomonadati</taxon>
        <taxon>Bacteroidota</taxon>
        <taxon>Sphingobacteriia</taxon>
        <taxon>Sphingobacteriales</taxon>
        <taxon>Sphingobacteriaceae</taxon>
        <taxon>Pedobacter</taxon>
    </lineage>
</organism>
<evidence type="ECO:0000313" key="2">
    <source>
        <dbReference type="EMBL" id="TKC07460.1"/>
    </source>
</evidence>
<dbReference type="SUPFAM" id="SSF49299">
    <property type="entry name" value="PKD domain"/>
    <property type="match status" value="3"/>
</dbReference>
<dbReference type="PROSITE" id="PS50093">
    <property type="entry name" value="PKD"/>
    <property type="match status" value="2"/>
</dbReference>
<accession>A0A4U1CKA2</accession>
<dbReference type="SMART" id="SM00089">
    <property type="entry name" value="PKD"/>
    <property type="match status" value="2"/>
</dbReference>
<name>A0A4U1CKA2_9SPHI</name>
<protein>
    <submittedName>
        <fullName evidence="2">PKD domain-containing protein</fullName>
    </submittedName>
</protein>
<evidence type="ECO:0000259" key="1">
    <source>
        <dbReference type="PROSITE" id="PS50093"/>
    </source>
</evidence>
<dbReference type="RefSeq" id="WP_136835769.1">
    <property type="nucleotide sequence ID" value="NZ_SWBQ01000002.1"/>
</dbReference>
<dbReference type="InterPro" id="IPR035986">
    <property type="entry name" value="PKD_dom_sf"/>
</dbReference>
<reference evidence="2 3" key="1">
    <citation type="submission" date="2019-04" db="EMBL/GenBank/DDBJ databases">
        <title>Pedobacter sp. RP-3-15 sp. nov., isolated from Arctic soil.</title>
        <authorList>
            <person name="Dahal R.H."/>
            <person name="Kim D.-U."/>
        </authorList>
    </citation>
    <scope>NUCLEOTIDE SEQUENCE [LARGE SCALE GENOMIC DNA]</scope>
    <source>
        <strain evidence="2 3">RP-3-15</strain>
    </source>
</reference>
<dbReference type="InterPro" id="IPR013783">
    <property type="entry name" value="Ig-like_fold"/>
</dbReference>
<dbReference type="EMBL" id="SWBQ01000002">
    <property type="protein sequence ID" value="TKC07460.1"/>
    <property type="molecule type" value="Genomic_DNA"/>
</dbReference>
<dbReference type="Proteomes" id="UP000307244">
    <property type="component" value="Unassembled WGS sequence"/>
</dbReference>
<dbReference type="AlphaFoldDB" id="A0A4U1CKA2"/>
<dbReference type="Gene3D" id="2.60.40.10">
    <property type="entry name" value="Immunoglobulins"/>
    <property type="match status" value="2"/>
</dbReference>
<dbReference type="CDD" id="cd00146">
    <property type="entry name" value="PKD"/>
    <property type="match status" value="2"/>
</dbReference>
<sequence length="290" mass="32410">MLQPFLKQTNILLPLTFILFCCACKKKKIVITEEEYQAPTVAFTWNTIPDNPNQVYFTNKSTKADSYRWSFGDGTTSTDPNPAKVTYSTPGTYEVMLTAVYRGKSSFVKKSIVIVADTDQPVARFSYAYKDNKTYPPTTIILTNESVNSNFFEWQINGSTVNSTNPIGTEQMQCSTPGNYTVKLFAMKGNKRSVVFEETIAIVADPNPIASFIPDGWISTRKVGEEVVFLNTSKNSNSWEWSFGTNGPTAITDEHAIVKFTNPGTYEVKLVAKRDQLTSAPYKVTMKIIP</sequence>
<dbReference type="OrthoDB" id="1491481at2"/>
<feature type="domain" description="PKD" evidence="1">
    <location>
        <begin position="66"/>
        <end position="99"/>
    </location>
</feature>
<comment type="caution">
    <text evidence="2">The sequence shown here is derived from an EMBL/GenBank/DDBJ whole genome shotgun (WGS) entry which is preliminary data.</text>
</comment>
<dbReference type="InterPro" id="IPR022409">
    <property type="entry name" value="PKD/Chitinase_dom"/>
</dbReference>
<evidence type="ECO:0000313" key="3">
    <source>
        <dbReference type="Proteomes" id="UP000307244"/>
    </source>
</evidence>
<dbReference type="Pfam" id="PF18911">
    <property type="entry name" value="PKD_4"/>
    <property type="match status" value="1"/>
</dbReference>
<keyword evidence="3" id="KW-1185">Reference proteome</keyword>
<dbReference type="InterPro" id="IPR000601">
    <property type="entry name" value="PKD_dom"/>
</dbReference>
<gene>
    <name evidence="2" type="ORF">FA047_09445</name>
</gene>
<proteinExistence type="predicted"/>